<evidence type="ECO:0000313" key="3">
    <source>
        <dbReference type="Proteomes" id="UP000184447"/>
    </source>
</evidence>
<dbReference type="GO" id="GO:0009253">
    <property type="term" value="P:peptidoglycan catabolic process"/>
    <property type="evidence" value="ECO:0007669"/>
    <property type="project" value="InterPro"/>
</dbReference>
<dbReference type="InterPro" id="IPR051922">
    <property type="entry name" value="Bact_Sporulation_Assoc"/>
</dbReference>
<dbReference type="SMART" id="SM00646">
    <property type="entry name" value="Ami_3"/>
    <property type="match status" value="1"/>
</dbReference>
<dbReference type="PANTHER" id="PTHR30032">
    <property type="entry name" value="N-ACETYLMURAMOYL-L-ALANINE AMIDASE-RELATED"/>
    <property type="match status" value="1"/>
</dbReference>
<dbReference type="RefSeq" id="WP_073337189.1">
    <property type="nucleotide sequence ID" value="NZ_FQXM01000004.1"/>
</dbReference>
<dbReference type="Pfam" id="PF01520">
    <property type="entry name" value="Amidase_3"/>
    <property type="match status" value="1"/>
</dbReference>
<dbReference type="Gene3D" id="3.40.630.40">
    <property type="entry name" value="Zn-dependent exopeptidases"/>
    <property type="match status" value="1"/>
</dbReference>
<dbReference type="EMBL" id="FQXM01000004">
    <property type="protein sequence ID" value="SHH35874.1"/>
    <property type="molecule type" value="Genomic_DNA"/>
</dbReference>
<dbReference type="OrthoDB" id="5344211at2"/>
<dbReference type="STRING" id="1121316.SAMN02745207_00852"/>
<dbReference type="Proteomes" id="UP000184447">
    <property type="component" value="Unassembled WGS sequence"/>
</dbReference>
<protein>
    <submittedName>
        <fullName evidence="2">N-acetylmuramoyl-L-alanine amidase</fullName>
    </submittedName>
</protein>
<dbReference type="SUPFAM" id="SSF53187">
    <property type="entry name" value="Zn-dependent exopeptidases"/>
    <property type="match status" value="1"/>
</dbReference>
<gene>
    <name evidence="2" type="ORF">SAMN02745207_00852</name>
</gene>
<evidence type="ECO:0000259" key="1">
    <source>
        <dbReference type="SMART" id="SM00646"/>
    </source>
</evidence>
<evidence type="ECO:0000313" key="2">
    <source>
        <dbReference type="EMBL" id="SHH35874.1"/>
    </source>
</evidence>
<dbReference type="PANTHER" id="PTHR30032:SF1">
    <property type="entry name" value="N-ACETYLMURAMOYL-L-ALANINE AMIDASE LYTC"/>
    <property type="match status" value="1"/>
</dbReference>
<dbReference type="InterPro" id="IPR002508">
    <property type="entry name" value="MurNAc-LAA_cat"/>
</dbReference>
<name>A0A1M5SBI4_9CLOT</name>
<dbReference type="CDD" id="cd02696">
    <property type="entry name" value="MurNAc-LAA"/>
    <property type="match status" value="1"/>
</dbReference>
<dbReference type="GO" id="GO:0008745">
    <property type="term" value="F:N-acetylmuramoyl-L-alanine amidase activity"/>
    <property type="evidence" value="ECO:0007669"/>
    <property type="project" value="InterPro"/>
</dbReference>
<keyword evidence="3" id="KW-1185">Reference proteome</keyword>
<proteinExistence type="predicted"/>
<dbReference type="AlphaFoldDB" id="A0A1M5SBI4"/>
<accession>A0A1M5SBI4</accession>
<reference evidence="2 3" key="1">
    <citation type="submission" date="2016-11" db="EMBL/GenBank/DDBJ databases">
        <authorList>
            <person name="Jaros S."/>
            <person name="Januszkiewicz K."/>
            <person name="Wedrychowicz H."/>
        </authorList>
    </citation>
    <scope>NUCLEOTIDE SEQUENCE [LARGE SCALE GENOMIC DNA]</scope>
    <source>
        <strain evidence="2 3">DSM 8605</strain>
    </source>
</reference>
<sequence>MLIAVSYGHIKNEGAVGIRKEFDMIREYAPLVVKYLKEQGHTVDVISKDTGASYLSDRCKEENKKKYDLTIDCHVNAFNGKAHGTECIYYPSSETGKKYAEKINAEIVKLGFGNRGAYADRRGLYMLKHTNSPCVIIEPCFCDSNVDMALYNADKLARAIVLGITGKEVKEKVVVVPQKDNKVLDLQKLLNKYNFLGANGKALAEDNIWGKNTEFAASKYIESIK</sequence>
<organism evidence="2 3">
    <name type="scientific">Clostridium grantii DSM 8605</name>
    <dbReference type="NCBI Taxonomy" id="1121316"/>
    <lineage>
        <taxon>Bacteria</taxon>
        <taxon>Bacillati</taxon>
        <taxon>Bacillota</taxon>
        <taxon>Clostridia</taxon>
        <taxon>Eubacteriales</taxon>
        <taxon>Clostridiaceae</taxon>
        <taxon>Clostridium</taxon>
    </lineage>
</organism>
<feature type="domain" description="MurNAc-LAA" evidence="1">
    <location>
        <begin position="60"/>
        <end position="165"/>
    </location>
</feature>